<evidence type="ECO:0000256" key="13">
    <source>
        <dbReference type="PIRSR" id="PIRSR000905-2"/>
    </source>
</evidence>
<dbReference type="GO" id="GO:0004346">
    <property type="term" value="F:glucose-6-phosphatase activity"/>
    <property type="evidence" value="ECO:0007669"/>
    <property type="project" value="UniProtKB-EC"/>
</dbReference>
<gene>
    <name evidence="17" type="primary">LOC107221002</name>
</gene>
<evidence type="ECO:0000313" key="16">
    <source>
        <dbReference type="Proteomes" id="UP000829291"/>
    </source>
</evidence>
<evidence type="ECO:0000313" key="17">
    <source>
        <dbReference type="RefSeq" id="XP_015515325.2"/>
    </source>
</evidence>
<dbReference type="Proteomes" id="UP000829291">
    <property type="component" value="Chromosome 4"/>
</dbReference>
<comment type="subcellular location">
    <subcellularLocation>
        <location evidence="1">Endoplasmic reticulum membrane</location>
        <topology evidence="1">Multi-pass membrane protein</topology>
    </subcellularLocation>
</comment>
<organism evidence="17">
    <name type="scientific">Neodiprion lecontei</name>
    <name type="common">Redheaded pine sawfly</name>
    <dbReference type="NCBI Taxonomy" id="441921"/>
    <lineage>
        <taxon>Eukaryota</taxon>
        <taxon>Metazoa</taxon>
        <taxon>Ecdysozoa</taxon>
        <taxon>Arthropoda</taxon>
        <taxon>Hexapoda</taxon>
        <taxon>Insecta</taxon>
        <taxon>Pterygota</taxon>
        <taxon>Neoptera</taxon>
        <taxon>Endopterygota</taxon>
        <taxon>Hymenoptera</taxon>
        <taxon>Tenthredinoidea</taxon>
        <taxon>Diprionidae</taxon>
        <taxon>Diprioninae</taxon>
        <taxon>Neodiprion</taxon>
    </lineage>
</organism>
<evidence type="ECO:0000256" key="7">
    <source>
        <dbReference type="ARBA" id="ARBA00022801"/>
    </source>
</evidence>
<comment type="similarity">
    <text evidence="3 11">Belongs to the glucose-6-phosphatase family.</text>
</comment>
<feature type="binding site" evidence="13">
    <location>
        <position position="82"/>
    </location>
    <ligand>
        <name>substrate</name>
    </ligand>
</feature>
<evidence type="ECO:0000256" key="6">
    <source>
        <dbReference type="ARBA" id="ARBA00022692"/>
    </source>
</evidence>
<evidence type="ECO:0000256" key="10">
    <source>
        <dbReference type="ARBA" id="ARBA00023136"/>
    </source>
</evidence>
<accession>A0A6J0BL23</accession>
<dbReference type="InterPro" id="IPR000326">
    <property type="entry name" value="PAP2/HPO"/>
</dbReference>
<evidence type="ECO:0000256" key="9">
    <source>
        <dbReference type="ARBA" id="ARBA00022989"/>
    </source>
</evidence>
<dbReference type="UniPathway" id="UPA00138"/>
<feature type="transmembrane region" description="Helical" evidence="14">
    <location>
        <begin position="321"/>
        <end position="345"/>
    </location>
</feature>
<evidence type="ECO:0000256" key="11">
    <source>
        <dbReference type="PIRNR" id="PIRNR000905"/>
    </source>
</evidence>
<dbReference type="Pfam" id="PF01569">
    <property type="entry name" value="PAP2"/>
    <property type="match status" value="1"/>
</dbReference>
<evidence type="ECO:0000256" key="4">
    <source>
        <dbReference type="ARBA" id="ARBA00012634"/>
    </source>
</evidence>
<dbReference type="GO" id="GO:0051156">
    <property type="term" value="P:glucose 6-phosphate metabolic process"/>
    <property type="evidence" value="ECO:0007669"/>
    <property type="project" value="TreeGrafter"/>
</dbReference>
<dbReference type="PIRSF" id="PIRSF000905">
    <property type="entry name" value="Glucose-6-phosphatase"/>
    <property type="match status" value="1"/>
</dbReference>
<dbReference type="EC" id="3.1.3.9" evidence="4 11"/>
<feature type="binding site" evidence="13">
    <location>
        <position position="170"/>
    </location>
    <ligand>
        <name>substrate</name>
    </ligand>
</feature>
<feature type="active site" description="Nucleophile" evidence="12">
    <location>
        <position position="176"/>
    </location>
</feature>
<keyword evidence="10 11" id="KW-0472">Membrane</keyword>
<evidence type="ECO:0000256" key="1">
    <source>
        <dbReference type="ARBA" id="ARBA00004477"/>
    </source>
</evidence>
<dbReference type="GeneID" id="107221002"/>
<evidence type="ECO:0000256" key="14">
    <source>
        <dbReference type="SAM" id="Phobius"/>
    </source>
</evidence>
<feature type="transmembrane region" description="Helical" evidence="14">
    <location>
        <begin position="213"/>
        <end position="230"/>
    </location>
</feature>
<reference evidence="17" key="1">
    <citation type="submission" date="2025-08" db="UniProtKB">
        <authorList>
            <consortium name="RefSeq"/>
        </authorList>
    </citation>
    <scope>IDENTIFICATION</scope>
    <source>
        <tissue evidence="17">Thorax and Abdomen</tissue>
    </source>
</reference>
<dbReference type="SMART" id="SM00014">
    <property type="entry name" value="acidPPc"/>
    <property type="match status" value="1"/>
</dbReference>
<comment type="pathway">
    <text evidence="2 11">Carbohydrate biosynthesis; gluconeogenesis.</text>
</comment>
<evidence type="ECO:0000259" key="15">
    <source>
        <dbReference type="SMART" id="SM00014"/>
    </source>
</evidence>
<dbReference type="Gene3D" id="1.20.144.10">
    <property type="entry name" value="Phosphatidic acid phosphatase type 2/haloperoxidase"/>
    <property type="match status" value="1"/>
</dbReference>
<feature type="active site" description="Proton donor" evidence="12">
    <location>
        <position position="118"/>
    </location>
</feature>
<sequence>MHPVEALYEIGAAAIDGLQNMFPDSDRFFLTVTKVADPDYAFSILVPLFVILSPKLSSDILIVSFVSEWCNILLKWLLMEHRPYWWVKERELLTKHPVPLLRQTHLTCETGPGSPSGHVMGSAAVLFAIVHFTNESLSRHQRISKTTNTRIKFFLWLLFGILLFLVSASRLYVAAHFPHQCILGVLGGVLIARMFLCNYRISTWWRHSRRPKLLLAALGMTMISFGSYWLQKGLGMDPQWSVKLAFKWCTNPEWIHVNTTPLFSLVRVSGAAFGLALIAPVRSRISHSAQSSSYIVKGALICSLTIALQLAQSAIPTDRVLPFYLCVFMLYAVQPYMYLVAVPFMTSDRPTPGLKVE</sequence>
<dbReference type="AlphaFoldDB" id="A0A6J0BL23"/>
<proteinExistence type="inferred from homology"/>
<dbReference type="KEGG" id="nlo:107221002"/>
<feature type="transmembrane region" description="Helical" evidence="14">
    <location>
        <begin position="294"/>
        <end position="315"/>
    </location>
</feature>
<feature type="transmembrane region" description="Helical" evidence="14">
    <location>
        <begin position="153"/>
        <end position="175"/>
    </location>
</feature>
<keyword evidence="6 14" id="KW-0812">Transmembrane</keyword>
<dbReference type="GO" id="GO:0006094">
    <property type="term" value="P:gluconeogenesis"/>
    <property type="evidence" value="ECO:0007669"/>
    <property type="project" value="UniProtKB-UniRule"/>
</dbReference>
<keyword evidence="5 11" id="KW-0312">Gluconeogenesis</keyword>
<feature type="domain" description="Phosphatidic acid phosphatase type 2/haloperoxidase" evidence="15">
    <location>
        <begin position="57"/>
        <end position="196"/>
    </location>
</feature>
<evidence type="ECO:0000256" key="5">
    <source>
        <dbReference type="ARBA" id="ARBA00022432"/>
    </source>
</evidence>
<keyword evidence="8 11" id="KW-0256">Endoplasmic reticulum</keyword>
<keyword evidence="7 11" id="KW-0378">Hydrolase</keyword>
<keyword evidence="16" id="KW-1185">Reference proteome</keyword>
<feature type="transmembrane region" description="Helical" evidence="14">
    <location>
        <begin position="181"/>
        <end position="201"/>
    </location>
</feature>
<dbReference type="RefSeq" id="XP_015515325.2">
    <property type="nucleotide sequence ID" value="XM_015659839.2"/>
</dbReference>
<name>A0A6J0BL23_NEOLC</name>
<feature type="transmembrane region" description="Helical" evidence="14">
    <location>
        <begin position="262"/>
        <end position="282"/>
    </location>
</feature>
<keyword evidence="9 14" id="KW-1133">Transmembrane helix</keyword>
<dbReference type="GO" id="GO:0005789">
    <property type="term" value="C:endoplasmic reticulum membrane"/>
    <property type="evidence" value="ECO:0007669"/>
    <property type="project" value="UniProtKB-SubCell"/>
</dbReference>
<dbReference type="InParanoid" id="A0A6J0BL23"/>
<protein>
    <recommendedName>
        <fullName evidence="4 11">Glucose-6-phosphatase</fullName>
        <ecNumber evidence="4 11">3.1.3.9</ecNumber>
    </recommendedName>
</protein>
<dbReference type="InterPro" id="IPR036938">
    <property type="entry name" value="PAP2/HPO_sf"/>
</dbReference>
<dbReference type="PANTHER" id="PTHR12591">
    <property type="entry name" value="GLUCOSE-6-PHOSPHATASE"/>
    <property type="match status" value="1"/>
</dbReference>
<evidence type="ECO:0000256" key="8">
    <source>
        <dbReference type="ARBA" id="ARBA00022824"/>
    </source>
</evidence>
<dbReference type="FunCoup" id="A0A6J0BL23">
    <property type="interactions" value="184"/>
</dbReference>
<dbReference type="PANTHER" id="PTHR12591:SF0">
    <property type="entry name" value="FI19814P1"/>
    <property type="match status" value="1"/>
</dbReference>
<evidence type="ECO:0000256" key="3">
    <source>
        <dbReference type="ARBA" id="ARBA00009266"/>
    </source>
</evidence>
<evidence type="ECO:0000256" key="12">
    <source>
        <dbReference type="PIRSR" id="PIRSR000905-1"/>
    </source>
</evidence>
<dbReference type="SUPFAM" id="SSF48317">
    <property type="entry name" value="Acid phosphatase/Vanadium-dependent haloperoxidase"/>
    <property type="match status" value="1"/>
</dbReference>
<evidence type="ECO:0000256" key="2">
    <source>
        <dbReference type="ARBA" id="ARBA00004742"/>
    </source>
</evidence>
<dbReference type="OrthoDB" id="6416209at2759"/>
<dbReference type="InterPro" id="IPR016275">
    <property type="entry name" value="Glucose-6-phosphatase"/>
</dbReference>